<feature type="region of interest" description="Disordered" evidence="1">
    <location>
        <begin position="232"/>
        <end position="318"/>
    </location>
</feature>
<reference evidence="3" key="1">
    <citation type="submission" date="2022-11" db="UniProtKB">
        <authorList>
            <consortium name="WormBaseParasite"/>
        </authorList>
    </citation>
    <scope>IDENTIFICATION</scope>
</reference>
<dbReference type="WBParaSite" id="sdigi.contig354.g7693.t1">
    <property type="protein sequence ID" value="sdigi.contig354.g7693.t1"/>
    <property type="gene ID" value="sdigi.contig354.g7693"/>
</dbReference>
<evidence type="ECO:0000313" key="2">
    <source>
        <dbReference type="Proteomes" id="UP000887581"/>
    </source>
</evidence>
<feature type="compositionally biased region" description="Polar residues" evidence="1">
    <location>
        <begin position="157"/>
        <end position="178"/>
    </location>
</feature>
<protein>
    <submittedName>
        <fullName evidence="3">Uncharacterized protein</fullName>
    </submittedName>
</protein>
<feature type="region of interest" description="Disordered" evidence="1">
    <location>
        <begin position="108"/>
        <end position="205"/>
    </location>
</feature>
<dbReference type="Proteomes" id="UP000887581">
    <property type="component" value="Unplaced"/>
</dbReference>
<feature type="compositionally biased region" description="Basic residues" evidence="1">
    <location>
        <begin position="269"/>
        <end position="281"/>
    </location>
</feature>
<proteinExistence type="predicted"/>
<dbReference type="AlphaFoldDB" id="A0A915PY93"/>
<name>A0A915PY93_9BILA</name>
<organism evidence="2 3">
    <name type="scientific">Setaria digitata</name>
    <dbReference type="NCBI Taxonomy" id="48799"/>
    <lineage>
        <taxon>Eukaryota</taxon>
        <taxon>Metazoa</taxon>
        <taxon>Ecdysozoa</taxon>
        <taxon>Nematoda</taxon>
        <taxon>Chromadorea</taxon>
        <taxon>Rhabditida</taxon>
        <taxon>Spirurina</taxon>
        <taxon>Spiruromorpha</taxon>
        <taxon>Filarioidea</taxon>
        <taxon>Setariidae</taxon>
        <taxon>Setaria</taxon>
    </lineage>
</organism>
<evidence type="ECO:0000256" key="1">
    <source>
        <dbReference type="SAM" id="MobiDB-lite"/>
    </source>
</evidence>
<evidence type="ECO:0000313" key="3">
    <source>
        <dbReference type="WBParaSite" id="sdigi.contig354.g7693.t1"/>
    </source>
</evidence>
<feature type="compositionally biased region" description="Low complexity" evidence="1">
    <location>
        <begin position="137"/>
        <end position="156"/>
    </location>
</feature>
<feature type="compositionally biased region" description="Low complexity" evidence="1">
    <location>
        <begin position="249"/>
        <end position="258"/>
    </location>
</feature>
<accession>A0A915PY93</accession>
<feature type="compositionally biased region" description="Polar residues" evidence="1">
    <location>
        <begin position="112"/>
        <end position="121"/>
    </location>
</feature>
<keyword evidence="2" id="KW-1185">Reference proteome</keyword>
<sequence>MPDFCKSNNEKMRRTTLCLPIHHQSDKNLESNDEYGCPVRQQRRSLDERRTVIISDPQHCSVSATLSLGRPKKLVVSKEKITETSAARATFQATTVTPHRQTFDDSKEVIASVNTPSTDQKLPTAKFKTEANSPSGNHSASESLNNSNNNNDNSSSMLQQRRSKTVPSFPTKIGNTETDSGEKVCSDTGEIDITSDAPCPDSPYSAFNSHESGGYHGDCSSVNSLQSTEYKDEVNRRHNNIGESRESLGSRLSRGFLEFTQGSSDRLQKWKNKLQNGRRHKDSSEPPPTSRSTKYGKREERGNLLAAPKRSTIDEYHY</sequence>